<keyword evidence="3" id="KW-1185">Reference proteome</keyword>
<dbReference type="AlphaFoldDB" id="A0A822Y463"/>
<organism evidence="2 3">
    <name type="scientific">Nelumbo nucifera</name>
    <name type="common">Sacred lotus</name>
    <dbReference type="NCBI Taxonomy" id="4432"/>
    <lineage>
        <taxon>Eukaryota</taxon>
        <taxon>Viridiplantae</taxon>
        <taxon>Streptophyta</taxon>
        <taxon>Embryophyta</taxon>
        <taxon>Tracheophyta</taxon>
        <taxon>Spermatophyta</taxon>
        <taxon>Magnoliopsida</taxon>
        <taxon>Proteales</taxon>
        <taxon>Nelumbonaceae</taxon>
        <taxon>Nelumbo</taxon>
    </lineage>
</organism>
<proteinExistence type="predicted"/>
<reference evidence="2 3" key="1">
    <citation type="journal article" date="2020" name="Mol. Biol. Evol.">
        <title>Distinct Expression and Methylation Patterns for Genes with Different Fates following a Single Whole-Genome Duplication in Flowering Plants.</title>
        <authorList>
            <person name="Shi T."/>
            <person name="Rahmani R.S."/>
            <person name="Gugger P.F."/>
            <person name="Wang M."/>
            <person name="Li H."/>
            <person name="Zhang Y."/>
            <person name="Li Z."/>
            <person name="Wang Q."/>
            <person name="Van de Peer Y."/>
            <person name="Marchal K."/>
            <person name="Chen J."/>
        </authorList>
    </citation>
    <scope>NUCLEOTIDE SEQUENCE [LARGE SCALE GENOMIC DNA]</scope>
    <source>
        <tissue evidence="2">Leaf</tissue>
    </source>
</reference>
<dbReference type="EMBL" id="DUZY01000002">
    <property type="protein sequence ID" value="DAD27340.1"/>
    <property type="molecule type" value="Genomic_DNA"/>
</dbReference>
<name>A0A822Y463_NELNU</name>
<feature type="compositionally biased region" description="Basic and acidic residues" evidence="1">
    <location>
        <begin position="14"/>
        <end position="23"/>
    </location>
</feature>
<evidence type="ECO:0000256" key="1">
    <source>
        <dbReference type="SAM" id="MobiDB-lite"/>
    </source>
</evidence>
<comment type="caution">
    <text evidence="2">The sequence shown here is derived from an EMBL/GenBank/DDBJ whole genome shotgun (WGS) entry which is preliminary data.</text>
</comment>
<feature type="region of interest" description="Disordered" evidence="1">
    <location>
        <begin position="1"/>
        <end position="23"/>
    </location>
</feature>
<protein>
    <submittedName>
        <fullName evidence="2">Uncharacterized protein</fullName>
    </submittedName>
</protein>
<sequence>MRIQLQSLQSSTELTEKLEKVDS</sequence>
<accession>A0A822Y463</accession>
<gene>
    <name evidence="2" type="ORF">HUJ06_028808</name>
</gene>
<dbReference type="Proteomes" id="UP000607653">
    <property type="component" value="Unassembled WGS sequence"/>
</dbReference>
<evidence type="ECO:0000313" key="2">
    <source>
        <dbReference type="EMBL" id="DAD27340.1"/>
    </source>
</evidence>
<feature type="compositionally biased region" description="Polar residues" evidence="1">
    <location>
        <begin position="1"/>
        <end position="13"/>
    </location>
</feature>
<evidence type="ECO:0000313" key="3">
    <source>
        <dbReference type="Proteomes" id="UP000607653"/>
    </source>
</evidence>